<dbReference type="InterPro" id="IPR000620">
    <property type="entry name" value="EamA_dom"/>
</dbReference>
<accession>A0ABQ7LHF8</accession>
<evidence type="ECO:0000256" key="5">
    <source>
        <dbReference type="ARBA" id="ARBA00023136"/>
    </source>
</evidence>
<evidence type="ECO:0000256" key="1">
    <source>
        <dbReference type="ARBA" id="ARBA00004141"/>
    </source>
</evidence>
<feature type="transmembrane region" description="Helical" evidence="6">
    <location>
        <begin position="87"/>
        <end position="107"/>
    </location>
</feature>
<keyword evidence="9" id="KW-1185">Reference proteome</keyword>
<evidence type="ECO:0000256" key="4">
    <source>
        <dbReference type="ARBA" id="ARBA00022989"/>
    </source>
</evidence>
<name>A0ABQ7LHF8_BRACM</name>
<evidence type="ECO:0000256" key="3">
    <source>
        <dbReference type="ARBA" id="ARBA00022692"/>
    </source>
</evidence>
<dbReference type="InterPro" id="IPR037185">
    <property type="entry name" value="EmrE-like"/>
</dbReference>
<evidence type="ECO:0000256" key="2">
    <source>
        <dbReference type="ARBA" id="ARBA00007635"/>
    </source>
</evidence>
<dbReference type="Proteomes" id="UP000823674">
    <property type="component" value="Chromosome A09"/>
</dbReference>
<dbReference type="PANTHER" id="PTHR31218">
    <property type="entry name" value="WAT1-RELATED PROTEIN"/>
    <property type="match status" value="1"/>
</dbReference>
<evidence type="ECO:0000259" key="7">
    <source>
        <dbReference type="Pfam" id="PF00892"/>
    </source>
</evidence>
<comment type="caution">
    <text evidence="8">The sequence shown here is derived from an EMBL/GenBank/DDBJ whole genome shotgun (WGS) entry which is preliminary data.</text>
</comment>
<proteinExistence type="inferred from homology"/>
<comment type="similarity">
    <text evidence="2 6">Belongs to the drug/metabolite transporter (DMT) superfamily. Plant drug/metabolite exporter (P-DME) (TC 2.A.7.4) family.</text>
</comment>
<feature type="transmembrane region" description="Helical" evidence="6">
    <location>
        <begin position="272"/>
        <end position="291"/>
    </location>
</feature>
<keyword evidence="5 6" id="KW-0472">Membrane</keyword>
<dbReference type="EMBL" id="JADBGQ010000008">
    <property type="protein sequence ID" value="KAG5385400.1"/>
    <property type="molecule type" value="Genomic_DNA"/>
</dbReference>
<feature type="transmembrane region" description="Helical" evidence="6">
    <location>
        <begin position="150"/>
        <end position="168"/>
    </location>
</feature>
<feature type="domain" description="EamA" evidence="7">
    <location>
        <begin position="24"/>
        <end position="165"/>
    </location>
</feature>
<comment type="subcellular location">
    <subcellularLocation>
        <location evidence="1 6">Membrane</location>
        <topology evidence="1 6">Multi-pass membrane protein</topology>
    </subcellularLocation>
</comment>
<feature type="transmembrane region" description="Helical" evidence="6">
    <location>
        <begin position="119"/>
        <end position="138"/>
    </location>
</feature>
<organism evidence="8 9">
    <name type="scientific">Brassica rapa subsp. trilocularis</name>
    <dbReference type="NCBI Taxonomy" id="1813537"/>
    <lineage>
        <taxon>Eukaryota</taxon>
        <taxon>Viridiplantae</taxon>
        <taxon>Streptophyta</taxon>
        <taxon>Embryophyta</taxon>
        <taxon>Tracheophyta</taxon>
        <taxon>Spermatophyta</taxon>
        <taxon>Magnoliopsida</taxon>
        <taxon>eudicotyledons</taxon>
        <taxon>Gunneridae</taxon>
        <taxon>Pentapetalae</taxon>
        <taxon>rosids</taxon>
        <taxon>malvids</taxon>
        <taxon>Brassicales</taxon>
        <taxon>Brassicaceae</taxon>
        <taxon>Brassiceae</taxon>
        <taxon>Brassica</taxon>
    </lineage>
</organism>
<feature type="transmembrane region" description="Helical" evidence="6">
    <location>
        <begin position="25"/>
        <end position="43"/>
    </location>
</feature>
<gene>
    <name evidence="8" type="primary">A09p050580.1_BraROA</name>
    <name evidence="8" type="ORF">IGI04_036870</name>
</gene>
<reference evidence="8 9" key="1">
    <citation type="submission" date="2021-03" db="EMBL/GenBank/DDBJ databases">
        <authorList>
            <person name="King G.J."/>
            <person name="Bancroft I."/>
            <person name="Baten A."/>
            <person name="Bloomfield J."/>
            <person name="Borpatragohain P."/>
            <person name="He Z."/>
            <person name="Irish N."/>
            <person name="Irwin J."/>
            <person name="Liu K."/>
            <person name="Mauleon R.P."/>
            <person name="Moore J."/>
            <person name="Morris R."/>
            <person name="Ostergaard L."/>
            <person name="Wang B."/>
            <person name="Wells R."/>
        </authorList>
    </citation>
    <scope>NUCLEOTIDE SEQUENCE [LARGE SCALE GENOMIC DNA]</scope>
    <source>
        <strain evidence="8">R-o-18</strain>
        <tissue evidence="8">Leaf</tissue>
    </source>
</reference>
<keyword evidence="4 6" id="KW-1133">Transmembrane helix</keyword>
<evidence type="ECO:0000313" key="9">
    <source>
        <dbReference type="Proteomes" id="UP000823674"/>
    </source>
</evidence>
<dbReference type="InterPro" id="IPR030184">
    <property type="entry name" value="WAT1-related"/>
</dbReference>
<evidence type="ECO:0000313" key="8">
    <source>
        <dbReference type="EMBL" id="KAG5385400.1"/>
    </source>
</evidence>
<evidence type="ECO:0000256" key="6">
    <source>
        <dbReference type="RuleBase" id="RU363077"/>
    </source>
</evidence>
<sequence length="329" mass="35790">MVRLGIKVQYRSCGRIGDMLKEVKAISIMLVVQFIFAGMYILFKLTVDDGTNLRILVAYRLSFATISMLPLALIFQRDKRPEFTWRLLFLAFLSGMLGAAIPNFLYLPGLALTSATFSTAASILGPLITLVLSVAFRIETLRLGTNEGRAKLVGTLLGAGGALVFVFYKGVEIHIWSTHVDLLKNSNAGQSSGQATENHHISIPGVLMVFGCNVSFSLWLILQGVVVSGMVIPLIAWCIKTKGPLYVTMFSPIRLVIVALAGSFALEETLHLGSIIGAMIMVGGVYLVIWCKMKEAKSASATLDHIETNKNIKEVNLGNLSAINNRDVP</sequence>
<dbReference type="SUPFAM" id="SSF103481">
    <property type="entry name" value="Multidrug resistance efflux transporter EmrE"/>
    <property type="match status" value="2"/>
</dbReference>
<keyword evidence="3 6" id="KW-0812">Transmembrane</keyword>
<feature type="transmembrane region" description="Helical" evidence="6">
    <location>
        <begin position="245"/>
        <end position="266"/>
    </location>
</feature>
<feature type="transmembrane region" description="Helical" evidence="6">
    <location>
        <begin position="55"/>
        <end position="75"/>
    </location>
</feature>
<dbReference type="Pfam" id="PF00892">
    <property type="entry name" value="EamA"/>
    <property type="match status" value="1"/>
</dbReference>
<feature type="transmembrane region" description="Helical" evidence="6">
    <location>
        <begin position="216"/>
        <end position="238"/>
    </location>
</feature>
<protein>
    <recommendedName>
        <fullName evidence="6">WAT1-related protein</fullName>
    </recommendedName>
</protein>